<dbReference type="Gene3D" id="3.40.605.10">
    <property type="entry name" value="Aldehyde Dehydrogenase, Chain A, domain 1"/>
    <property type="match status" value="1"/>
</dbReference>
<name>A0A9N8WE87_9GLOM</name>
<dbReference type="GO" id="GO:0005739">
    <property type="term" value="C:mitochondrion"/>
    <property type="evidence" value="ECO:0007669"/>
    <property type="project" value="TreeGrafter"/>
</dbReference>
<dbReference type="NCBIfam" id="TIGR01722">
    <property type="entry name" value="MMSDH"/>
    <property type="match status" value="1"/>
</dbReference>
<evidence type="ECO:0000256" key="1">
    <source>
        <dbReference type="ARBA" id="ARBA00009986"/>
    </source>
</evidence>
<comment type="similarity">
    <text evidence="1">Belongs to the aldehyde dehydrogenase family.</text>
</comment>
<keyword evidence="3" id="KW-0560">Oxidoreductase</keyword>
<dbReference type="CDD" id="cd07085">
    <property type="entry name" value="ALDH_F6_MMSDH"/>
    <property type="match status" value="1"/>
</dbReference>
<keyword evidence="4" id="KW-0520">NAD</keyword>
<comment type="caution">
    <text evidence="6">The sequence shown here is derived from an EMBL/GenBank/DDBJ whole genome shotgun (WGS) entry which is preliminary data.</text>
</comment>
<dbReference type="Gene3D" id="3.40.309.10">
    <property type="entry name" value="Aldehyde Dehydrogenase, Chain A, domain 2"/>
    <property type="match status" value="1"/>
</dbReference>
<evidence type="ECO:0000256" key="3">
    <source>
        <dbReference type="ARBA" id="ARBA00023002"/>
    </source>
</evidence>
<sequence length="522" mass="57317">MIFRGLSRFRKVQTTSTLITRRYASSRTKLYINGEFIESRTNKWIPLHNPATNELITEVPEPIQEELDAAAVASQEAFLTWRESSILTRQRFLLDLQHLIRENTDRIAKAITEEQGKTIPDAKGDVFRGLQVVENACGVTNLMMGDNLEVSRDMDTYTIREPLGVTAGICPFNFPAMIPLWMFPLAIATGNTMIVKPSERDPGAMMILAELTKEAGLPNGVLNVVHGSVDTVNYLIDNETIKAISFVGSDKAGKYIHSRGTAKGKRVQANLAAKNHGVIMPDANKNHTLNSLSGAAFGAAGQRCMALSTAIFVGETKKWLPELIERASKLKVTGGLEPDADLGPLISPQAKQRVETLIQSGVDEGADLVLDGRNPQVPDKYKNGNFVGPTILVNVKPHMECYKQEIFGPVLVCLFVDSLNEAIELINKNPYGNGTAIFTNSGSNARYFTSNIGAGQVGINVPIPVPLPMFSFTGNRESIRGDINFYGKSGLQFYTQTKTVTSLWRHEDVNDNISTVTMPTMR</sequence>
<keyword evidence="7" id="KW-1185">Reference proteome</keyword>
<proteinExistence type="inferred from homology"/>
<dbReference type="PANTHER" id="PTHR43866:SF3">
    <property type="entry name" value="METHYLMALONATE-SEMIALDEHYDE DEHYDROGENASE [ACYLATING], MITOCHONDRIAL"/>
    <property type="match status" value="1"/>
</dbReference>
<evidence type="ECO:0000256" key="2">
    <source>
        <dbReference type="ARBA" id="ARBA00013048"/>
    </source>
</evidence>
<dbReference type="FunFam" id="3.40.309.10:FF:000002">
    <property type="entry name" value="Methylmalonate-semialdehyde dehydrogenase (Acylating)"/>
    <property type="match status" value="1"/>
</dbReference>
<dbReference type="EC" id="1.2.1.27" evidence="2"/>
<protein>
    <recommendedName>
        <fullName evidence="2">methylmalonate-semialdehyde dehydrogenase (CoA acylating)</fullName>
        <ecNumber evidence="2">1.2.1.27</ecNumber>
    </recommendedName>
</protein>
<dbReference type="SUPFAM" id="SSF53720">
    <property type="entry name" value="ALDH-like"/>
    <property type="match status" value="1"/>
</dbReference>
<dbReference type="InterPro" id="IPR016160">
    <property type="entry name" value="Ald_DH_CS_CYS"/>
</dbReference>
<dbReference type="OrthoDB" id="310895at2759"/>
<evidence type="ECO:0000256" key="4">
    <source>
        <dbReference type="ARBA" id="ARBA00023027"/>
    </source>
</evidence>
<dbReference type="InterPro" id="IPR016162">
    <property type="entry name" value="Ald_DH_N"/>
</dbReference>
<evidence type="ECO:0000313" key="7">
    <source>
        <dbReference type="Proteomes" id="UP000789739"/>
    </source>
</evidence>
<feature type="domain" description="Aldehyde dehydrogenase" evidence="5">
    <location>
        <begin position="36"/>
        <end position="500"/>
    </location>
</feature>
<reference evidence="6" key="1">
    <citation type="submission" date="2021-06" db="EMBL/GenBank/DDBJ databases">
        <authorList>
            <person name="Kallberg Y."/>
            <person name="Tangrot J."/>
            <person name="Rosling A."/>
        </authorList>
    </citation>
    <scope>NUCLEOTIDE SEQUENCE</scope>
    <source>
        <strain evidence="6">BR232B</strain>
    </source>
</reference>
<dbReference type="InterPro" id="IPR016161">
    <property type="entry name" value="Ald_DH/histidinol_DH"/>
</dbReference>
<dbReference type="AlphaFoldDB" id="A0A9N8WE87"/>
<dbReference type="PANTHER" id="PTHR43866">
    <property type="entry name" value="MALONATE-SEMIALDEHYDE DEHYDROGENASE"/>
    <property type="match status" value="1"/>
</dbReference>
<dbReference type="InterPro" id="IPR010061">
    <property type="entry name" value="MeMal-semiAld_DH"/>
</dbReference>
<dbReference type="GO" id="GO:0006210">
    <property type="term" value="P:thymine catabolic process"/>
    <property type="evidence" value="ECO:0007669"/>
    <property type="project" value="TreeGrafter"/>
</dbReference>
<dbReference type="GO" id="GO:0006574">
    <property type="term" value="P:L-valine catabolic process"/>
    <property type="evidence" value="ECO:0007669"/>
    <property type="project" value="TreeGrafter"/>
</dbReference>
<dbReference type="EMBL" id="CAJVPI010000133">
    <property type="protein sequence ID" value="CAG8486792.1"/>
    <property type="molecule type" value="Genomic_DNA"/>
</dbReference>
<dbReference type="FunFam" id="3.40.605.10:FF:000003">
    <property type="entry name" value="Methylmalonate-semialdehyde dehydrogenase [acylating]"/>
    <property type="match status" value="1"/>
</dbReference>
<dbReference type="PROSITE" id="PS00070">
    <property type="entry name" value="ALDEHYDE_DEHYDR_CYS"/>
    <property type="match status" value="1"/>
</dbReference>
<dbReference type="Pfam" id="PF00171">
    <property type="entry name" value="Aldedh"/>
    <property type="match status" value="1"/>
</dbReference>
<dbReference type="GO" id="GO:0004491">
    <property type="term" value="F:methylmalonate-semialdehyde dehydrogenase (acylating, NAD) activity"/>
    <property type="evidence" value="ECO:0007669"/>
    <property type="project" value="UniProtKB-EC"/>
</dbReference>
<dbReference type="Proteomes" id="UP000789739">
    <property type="component" value="Unassembled WGS sequence"/>
</dbReference>
<dbReference type="InterPro" id="IPR015590">
    <property type="entry name" value="Aldehyde_DH_dom"/>
</dbReference>
<organism evidence="6 7">
    <name type="scientific">Paraglomus brasilianum</name>
    <dbReference type="NCBI Taxonomy" id="144538"/>
    <lineage>
        <taxon>Eukaryota</taxon>
        <taxon>Fungi</taxon>
        <taxon>Fungi incertae sedis</taxon>
        <taxon>Mucoromycota</taxon>
        <taxon>Glomeromycotina</taxon>
        <taxon>Glomeromycetes</taxon>
        <taxon>Paraglomerales</taxon>
        <taxon>Paraglomeraceae</taxon>
        <taxon>Paraglomus</taxon>
    </lineage>
</organism>
<gene>
    <name evidence="6" type="ORF">PBRASI_LOCUS1877</name>
</gene>
<evidence type="ECO:0000259" key="5">
    <source>
        <dbReference type="Pfam" id="PF00171"/>
    </source>
</evidence>
<accession>A0A9N8WE87</accession>
<evidence type="ECO:0000313" key="6">
    <source>
        <dbReference type="EMBL" id="CAG8486792.1"/>
    </source>
</evidence>
<dbReference type="InterPro" id="IPR016163">
    <property type="entry name" value="Ald_DH_C"/>
</dbReference>